<keyword evidence="2" id="KW-1185">Reference proteome</keyword>
<dbReference type="AlphaFoldDB" id="A0AA35JYW4"/>
<organism evidence="1 2">
    <name type="scientific">Podarcis lilfordi</name>
    <name type="common">Lilford's wall lizard</name>
    <dbReference type="NCBI Taxonomy" id="74358"/>
    <lineage>
        <taxon>Eukaryota</taxon>
        <taxon>Metazoa</taxon>
        <taxon>Chordata</taxon>
        <taxon>Craniata</taxon>
        <taxon>Vertebrata</taxon>
        <taxon>Euteleostomi</taxon>
        <taxon>Lepidosauria</taxon>
        <taxon>Squamata</taxon>
        <taxon>Bifurcata</taxon>
        <taxon>Unidentata</taxon>
        <taxon>Episquamata</taxon>
        <taxon>Laterata</taxon>
        <taxon>Lacertibaenia</taxon>
        <taxon>Lacertidae</taxon>
        <taxon>Podarcis</taxon>
    </lineage>
</organism>
<dbReference type="Proteomes" id="UP001178461">
    <property type="component" value="Chromosome 2"/>
</dbReference>
<dbReference type="EMBL" id="OX395127">
    <property type="protein sequence ID" value="CAI5767263.1"/>
    <property type="molecule type" value="Genomic_DNA"/>
</dbReference>
<sequence length="128" mass="14448">MVPTSAGSFISRHSCTYCQNEFNFLHPPRQENASLLPSQERGLQKIHILPQCGMPGRQIIPAFPEVNKTVMEFSSSTDQSPSSFKLSLALITNVYTIIRLFFLSVKSVTIGRQQALSIKLLIVHDRWE</sequence>
<evidence type="ECO:0000313" key="2">
    <source>
        <dbReference type="Proteomes" id="UP001178461"/>
    </source>
</evidence>
<reference evidence="1" key="1">
    <citation type="submission" date="2022-12" db="EMBL/GenBank/DDBJ databases">
        <authorList>
            <person name="Alioto T."/>
            <person name="Alioto T."/>
            <person name="Gomez Garrido J."/>
        </authorList>
    </citation>
    <scope>NUCLEOTIDE SEQUENCE</scope>
</reference>
<name>A0AA35JYW4_9SAUR</name>
<proteinExistence type="predicted"/>
<protein>
    <submittedName>
        <fullName evidence="1">Uncharacterized protein</fullName>
    </submittedName>
</protein>
<gene>
    <name evidence="1" type="ORF">PODLI_1B026599</name>
</gene>
<accession>A0AA35JYW4</accession>
<evidence type="ECO:0000313" key="1">
    <source>
        <dbReference type="EMBL" id="CAI5767263.1"/>
    </source>
</evidence>